<organism evidence="2 3">
    <name type="scientific">Psilocybe cyanescens</name>
    <dbReference type="NCBI Taxonomy" id="93625"/>
    <lineage>
        <taxon>Eukaryota</taxon>
        <taxon>Fungi</taxon>
        <taxon>Dikarya</taxon>
        <taxon>Basidiomycota</taxon>
        <taxon>Agaricomycotina</taxon>
        <taxon>Agaricomycetes</taxon>
        <taxon>Agaricomycetidae</taxon>
        <taxon>Agaricales</taxon>
        <taxon>Agaricineae</taxon>
        <taxon>Strophariaceae</taxon>
        <taxon>Psilocybe</taxon>
    </lineage>
</organism>
<dbReference type="OrthoDB" id="3267806at2759"/>
<evidence type="ECO:0000313" key="2">
    <source>
        <dbReference type="EMBL" id="PPQ93133.1"/>
    </source>
</evidence>
<feature type="transmembrane region" description="Helical" evidence="1">
    <location>
        <begin position="206"/>
        <end position="229"/>
    </location>
</feature>
<dbReference type="Proteomes" id="UP000283269">
    <property type="component" value="Unassembled WGS sequence"/>
</dbReference>
<feature type="transmembrane region" description="Helical" evidence="1">
    <location>
        <begin position="20"/>
        <end position="41"/>
    </location>
</feature>
<keyword evidence="1" id="KW-0472">Membrane</keyword>
<proteinExistence type="predicted"/>
<dbReference type="AlphaFoldDB" id="A0A409XQN5"/>
<keyword evidence="1" id="KW-0812">Transmembrane</keyword>
<comment type="caution">
    <text evidence="2">The sequence shown here is derived from an EMBL/GenBank/DDBJ whole genome shotgun (WGS) entry which is preliminary data.</text>
</comment>
<reference evidence="2 3" key="1">
    <citation type="journal article" date="2018" name="Evol. Lett.">
        <title>Horizontal gene cluster transfer increased hallucinogenic mushroom diversity.</title>
        <authorList>
            <person name="Reynolds H.T."/>
            <person name="Vijayakumar V."/>
            <person name="Gluck-Thaler E."/>
            <person name="Korotkin H.B."/>
            <person name="Matheny P.B."/>
            <person name="Slot J.C."/>
        </authorList>
    </citation>
    <scope>NUCLEOTIDE SEQUENCE [LARGE SCALE GENOMIC DNA]</scope>
    <source>
        <strain evidence="2 3">2631</strain>
    </source>
</reference>
<feature type="transmembrane region" description="Helical" evidence="1">
    <location>
        <begin position="53"/>
        <end position="76"/>
    </location>
</feature>
<keyword evidence="1" id="KW-1133">Transmembrane helix</keyword>
<protein>
    <submittedName>
        <fullName evidence="2">Uncharacterized protein</fullName>
    </submittedName>
</protein>
<accession>A0A409XQN5</accession>
<evidence type="ECO:0000313" key="3">
    <source>
        <dbReference type="Proteomes" id="UP000283269"/>
    </source>
</evidence>
<feature type="transmembrane region" description="Helical" evidence="1">
    <location>
        <begin position="164"/>
        <end position="185"/>
    </location>
</feature>
<gene>
    <name evidence="2" type="ORF">CVT25_003665</name>
</gene>
<feature type="transmembrane region" description="Helical" evidence="1">
    <location>
        <begin position="235"/>
        <end position="256"/>
    </location>
</feature>
<keyword evidence="3" id="KW-1185">Reference proteome</keyword>
<name>A0A409XQN5_PSICY</name>
<dbReference type="EMBL" id="NHYD01000844">
    <property type="protein sequence ID" value="PPQ93133.1"/>
    <property type="molecule type" value="Genomic_DNA"/>
</dbReference>
<sequence>MPRRFIQPDLSGYKIEALAIVISAIAYGIVLMLFFNTFWLVVRTKEQHMRKLLLGYICVMVSLSTGAMVQEIIFMMRDVLPKTTEDARSSMADLSSLRGIPLSFPFTTWGADGVLVSRPFNLIICSHWDLLKTNMATSHFLGGDLILFIPSRVSRLSPGTGVSVIAMSTLLCNSFLSGLVVSRILHYDRSLKRSGLSNHDSGYNRIVAMCIESSVLIVVVSLVFIIFAYGSFSLYISFPLFILPHICVISPLLIIFRVAQGRAYSFSSINNSRSRNEESDIQFRHSIAAS</sequence>
<dbReference type="InParanoid" id="A0A409XQN5"/>
<evidence type="ECO:0000256" key="1">
    <source>
        <dbReference type="SAM" id="Phobius"/>
    </source>
</evidence>